<sequence length="412" mass="46977">MFLASSSTTVLMQPRRLQKTMKSPPTQPHSTRGTGILRSGLELTGRLFGHHSHEQAQIRGQGIYPQSEGRAAPLDGRYHPKSRKRANQRPVCPLYRLPNELIQAIGNLLPLSSAACFSATSRTLLFILGTQYLSNLRWATNHEQASFLSLIGEEIPSCNNSVLCSPMHRYFRWPANRRCHSARRSQPCDSPRERMCPVIEDYRSSIDYLLGEHMKGAHHGSGSLRHRITRHEVQLYMQLYRSGLPAEEAFSKLVFSPPKVQFLVEPQAFGGDLLLRVTYALPLHGKHYVSSTSPNRRKRNSSPDVKICPHMNSFSDIAAKDCISHAFHETESSFNYKTNVQSCSYCATDYQLWYRPQEQKVMIQVWKNLGNGSFPPDEKWRRQLRSAWVYEPGDLKMEYEHGSVCKAFEGLN</sequence>
<feature type="region of interest" description="Disordered" evidence="1">
    <location>
        <begin position="56"/>
        <end position="85"/>
    </location>
</feature>
<evidence type="ECO:0000256" key="1">
    <source>
        <dbReference type="SAM" id="MobiDB-lite"/>
    </source>
</evidence>
<name>A0A8E2JV86_9PEZI</name>
<feature type="compositionally biased region" description="Polar residues" evidence="1">
    <location>
        <begin position="20"/>
        <end position="33"/>
    </location>
</feature>
<accession>A0A8E2JV86</accession>
<proteinExistence type="predicted"/>
<feature type="compositionally biased region" description="Polar residues" evidence="1">
    <location>
        <begin position="1"/>
        <end position="11"/>
    </location>
</feature>
<dbReference type="Proteomes" id="UP000250140">
    <property type="component" value="Unassembled WGS sequence"/>
</dbReference>
<evidence type="ECO:0000313" key="2">
    <source>
        <dbReference type="EMBL" id="OCL10925.1"/>
    </source>
</evidence>
<dbReference type="EMBL" id="KV749138">
    <property type="protein sequence ID" value="OCL10925.1"/>
    <property type="molecule type" value="Genomic_DNA"/>
</dbReference>
<keyword evidence="3" id="KW-1185">Reference proteome</keyword>
<gene>
    <name evidence="2" type="ORF">AOQ84DRAFT_387191</name>
</gene>
<protein>
    <recommendedName>
        <fullName evidence="4">F-box domain-containing protein</fullName>
    </recommendedName>
</protein>
<organism evidence="2 3">
    <name type="scientific">Glonium stellatum</name>
    <dbReference type="NCBI Taxonomy" id="574774"/>
    <lineage>
        <taxon>Eukaryota</taxon>
        <taxon>Fungi</taxon>
        <taxon>Dikarya</taxon>
        <taxon>Ascomycota</taxon>
        <taxon>Pezizomycotina</taxon>
        <taxon>Dothideomycetes</taxon>
        <taxon>Pleosporomycetidae</taxon>
        <taxon>Gloniales</taxon>
        <taxon>Gloniaceae</taxon>
        <taxon>Glonium</taxon>
    </lineage>
</organism>
<reference evidence="2 3" key="1">
    <citation type="journal article" date="2016" name="Nat. Commun.">
        <title>Ectomycorrhizal ecology is imprinted in the genome of the dominant symbiotic fungus Cenococcum geophilum.</title>
        <authorList>
            <consortium name="DOE Joint Genome Institute"/>
            <person name="Peter M."/>
            <person name="Kohler A."/>
            <person name="Ohm R.A."/>
            <person name="Kuo A."/>
            <person name="Krutzmann J."/>
            <person name="Morin E."/>
            <person name="Arend M."/>
            <person name="Barry K.W."/>
            <person name="Binder M."/>
            <person name="Choi C."/>
            <person name="Clum A."/>
            <person name="Copeland A."/>
            <person name="Grisel N."/>
            <person name="Haridas S."/>
            <person name="Kipfer T."/>
            <person name="LaButti K."/>
            <person name="Lindquist E."/>
            <person name="Lipzen A."/>
            <person name="Maire R."/>
            <person name="Meier B."/>
            <person name="Mihaltcheva S."/>
            <person name="Molinier V."/>
            <person name="Murat C."/>
            <person name="Poggeler S."/>
            <person name="Quandt C.A."/>
            <person name="Sperisen C."/>
            <person name="Tritt A."/>
            <person name="Tisserant E."/>
            <person name="Crous P.W."/>
            <person name="Henrissat B."/>
            <person name="Nehls U."/>
            <person name="Egli S."/>
            <person name="Spatafora J.W."/>
            <person name="Grigoriev I.V."/>
            <person name="Martin F.M."/>
        </authorList>
    </citation>
    <scope>NUCLEOTIDE SEQUENCE [LARGE SCALE GENOMIC DNA]</scope>
    <source>
        <strain evidence="2 3">CBS 207.34</strain>
    </source>
</reference>
<dbReference type="OrthoDB" id="3766406at2759"/>
<evidence type="ECO:0008006" key="4">
    <source>
        <dbReference type="Google" id="ProtNLM"/>
    </source>
</evidence>
<evidence type="ECO:0000313" key="3">
    <source>
        <dbReference type="Proteomes" id="UP000250140"/>
    </source>
</evidence>
<dbReference type="AlphaFoldDB" id="A0A8E2JV86"/>
<feature type="region of interest" description="Disordered" evidence="1">
    <location>
        <begin position="1"/>
        <end position="36"/>
    </location>
</feature>